<comment type="caution">
    <text evidence="2">Lacks conserved residue(s) required for the propagation of feature annotation.</text>
</comment>
<evidence type="ECO:0000256" key="2">
    <source>
        <dbReference type="PROSITE-ProRule" id="PRU01161"/>
    </source>
</evidence>
<protein>
    <recommendedName>
        <fullName evidence="3">PNPLA domain-containing protein</fullName>
    </recommendedName>
</protein>
<accession>A0ABQ7JCH9</accession>
<reference evidence="4 5" key="1">
    <citation type="journal article" date="2020" name="bioRxiv">
        <title>Metabolic contributions of an alphaproteobacterial endosymbiont in the apicomplexan Cardiosporidium cionae.</title>
        <authorList>
            <person name="Hunter E.S."/>
            <person name="Paight C.J."/>
            <person name="Lane C.E."/>
        </authorList>
    </citation>
    <scope>NUCLEOTIDE SEQUENCE [LARGE SCALE GENOMIC DNA]</scope>
    <source>
        <strain evidence="4">ESH_2018</strain>
    </source>
</reference>
<feature type="non-terminal residue" evidence="4">
    <location>
        <position position="1"/>
    </location>
</feature>
<dbReference type="Gene3D" id="3.40.1090.10">
    <property type="entry name" value="Cytosolic phospholipase A2 catalytic domain"/>
    <property type="match status" value="1"/>
</dbReference>
<keyword evidence="2" id="KW-0442">Lipid degradation</keyword>
<evidence type="ECO:0000313" key="4">
    <source>
        <dbReference type="EMBL" id="KAF8821658.1"/>
    </source>
</evidence>
<feature type="short sequence motif" description="GXSXG" evidence="2">
    <location>
        <begin position="128"/>
        <end position="132"/>
    </location>
</feature>
<dbReference type="PROSITE" id="PS51635">
    <property type="entry name" value="PNPLA"/>
    <property type="match status" value="1"/>
</dbReference>
<organism evidence="4 5">
    <name type="scientific">Cardiosporidium cionae</name>
    <dbReference type="NCBI Taxonomy" id="476202"/>
    <lineage>
        <taxon>Eukaryota</taxon>
        <taxon>Sar</taxon>
        <taxon>Alveolata</taxon>
        <taxon>Apicomplexa</taxon>
        <taxon>Aconoidasida</taxon>
        <taxon>Nephromycida</taxon>
        <taxon>Cardiosporidium</taxon>
    </lineage>
</organism>
<gene>
    <name evidence="4" type="ORF">IE077_001760</name>
</gene>
<dbReference type="InterPro" id="IPR016035">
    <property type="entry name" value="Acyl_Trfase/lysoPLipase"/>
</dbReference>
<name>A0ABQ7JCH9_9APIC</name>
<comment type="caution">
    <text evidence="4">The sequence shown here is derived from an EMBL/GenBank/DDBJ whole genome shotgun (WGS) entry which is preliminary data.</text>
</comment>
<dbReference type="InterPro" id="IPR002641">
    <property type="entry name" value="PNPLA_dom"/>
</dbReference>
<feature type="active site" description="Proton acceptor" evidence="2">
    <location>
        <position position="271"/>
    </location>
</feature>
<dbReference type="Pfam" id="PF01734">
    <property type="entry name" value="Patatin"/>
    <property type="match status" value="1"/>
</dbReference>
<keyword evidence="2" id="KW-0378">Hydrolase</keyword>
<feature type="active site" description="Nucleophile" evidence="2">
    <location>
        <position position="130"/>
    </location>
</feature>
<proteinExistence type="predicted"/>
<keyword evidence="5" id="KW-1185">Reference proteome</keyword>
<dbReference type="SUPFAM" id="SSF52151">
    <property type="entry name" value="FabD/lysophospholipase-like"/>
    <property type="match status" value="1"/>
</dbReference>
<keyword evidence="1 2" id="KW-0443">Lipid metabolism</keyword>
<dbReference type="Proteomes" id="UP000823046">
    <property type="component" value="Unassembled WGS sequence"/>
</dbReference>
<dbReference type="EMBL" id="JADAQX010000149">
    <property type="protein sequence ID" value="KAF8821658.1"/>
    <property type="molecule type" value="Genomic_DNA"/>
</dbReference>
<sequence>GANKMQQNFKSVQNTEDISNFSIEVHYFEHQIYFLSVFKLFFHSLIPFCKIMTLRYLNLLVAAILFLFQPVLSESPACNEPNPSAPVCKILALSGGGIHGGWEIAALKGLTEYAKSVGQTLEYEFIAGVSAGALNAANSYFTNDTQTWVDSTYTLWQNIEDSDISDVCHGSRALWLWRKFVRLIGWNRSDEEYQGLCDTDALQRFLDDVIAEHGSTINRKYLITALRLHDGQPVQIDETDGVNLISDAAIASSSVPGLFIPKNILGDLHVDAGVYSNSNALEAVERCLALYESEIESADVDEPNPVNIIIDYLVPNAYLSSYDDSSANAVNVLSRSFDVLISRVGGLSSLVETLRQYPMAKYRYVLAPTVAERAEFPSKLEHIVGLH</sequence>
<evidence type="ECO:0000259" key="3">
    <source>
        <dbReference type="PROSITE" id="PS51635"/>
    </source>
</evidence>
<feature type="domain" description="PNPLA" evidence="3">
    <location>
        <begin position="91"/>
        <end position="285"/>
    </location>
</feature>
<evidence type="ECO:0000313" key="5">
    <source>
        <dbReference type="Proteomes" id="UP000823046"/>
    </source>
</evidence>
<feature type="short sequence motif" description="GXGXXG" evidence="2">
    <location>
        <begin position="95"/>
        <end position="100"/>
    </location>
</feature>
<evidence type="ECO:0000256" key="1">
    <source>
        <dbReference type="ARBA" id="ARBA00023098"/>
    </source>
</evidence>